<sequence length="829" mass="92580">MRRLLNFRSKKSNAKAPAEFSASSASAEAAAAVAHGLQVVTESANPTVDIVAIHGLNGHREKTWTTSGGVNWLRDLLPHDLPNARILSWGYDANIHSSSRVSSQYLYDHGRGLVSDLCLHRELTETSKRPIIFVAHSLGGIVVKSALIHSDAARQGALAEHRSIKLSTYGVMFMGTPHQGGNGVALGRLMVNVASVFVAADDRLLRHLEQDSELLQQQLGQYAPISGDFVTKFAFEEYATPTVLGQSMVIVPRASAVVPGAADGEPIAIHADHMNMVKFKSKLDSGYQTVSGHLRLMAARAGNSIGGRWDTEGRVDAARSNNPSDSFAVQFSLLEVSHIECFVGREEELDRIHQELQYNGSRRTAVVHGLGGMGKTQLVLAYAQRHRNEYLAVFWINSKDVDTLKQGYAAAARRIYREYPLLVHLKTAVEGGNLDDAVETVKRWMSHPQNNRWLVIYDNYDTPNLPGHNEPGTFDIRPFLPEAHHGTVLITTRSSQLRLGPLIAVKKLQSIEHSLEILSHASGRDKLSSDDDACTLVRELDGLPLALATAGAYLYQVSTSFSDYLGLYKASWLRLQQKTPHLLSYEDRALYSTWGISLNHVKQQSVLAFKLLQLWAYLDNQDVWFELLQECRQDGPEWFLELTEDQLSFDEAVRVLCEHALVEADATLRDDRVESQGYSMHSCVHSWTVHVVNQGFNAKMGDLALECVGRHVPDRSQHNSLVTERRLMRHATRSWEFIVNGSLNSVGKEDYLHNFGHVFAHQGQLDEAEKIEDHTSTLDTVNNLGNLYADLGRLDKAEKMYQRALQGYEKRFGYEHERCRSLRRSLAGL</sequence>
<evidence type="ECO:0000313" key="8">
    <source>
        <dbReference type="EMBL" id="KAF2821047.1"/>
    </source>
</evidence>
<dbReference type="Gene3D" id="3.40.50.300">
    <property type="entry name" value="P-loop containing nucleotide triphosphate hydrolases"/>
    <property type="match status" value="1"/>
</dbReference>
<dbReference type="Gene3D" id="1.25.40.10">
    <property type="entry name" value="Tetratricopeptide repeat domain"/>
    <property type="match status" value="1"/>
</dbReference>
<keyword evidence="9" id="KW-1185">Reference proteome</keyword>
<feature type="repeat" description="TPR" evidence="7">
    <location>
        <begin position="778"/>
        <end position="811"/>
    </location>
</feature>
<comment type="subcellular location">
    <subcellularLocation>
        <location evidence="2">Endoplasmic reticulum</location>
    </subcellularLocation>
    <subcellularLocation>
        <location evidence="3">Membrane</location>
    </subcellularLocation>
    <subcellularLocation>
        <location evidence="1">Mitochondrion</location>
    </subcellularLocation>
</comment>
<dbReference type="SUPFAM" id="SSF53474">
    <property type="entry name" value="alpha/beta-Hydrolases"/>
    <property type="match status" value="1"/>
</dbReference>
<accession>A0A6A6ZLC4</accession>
<dbReference type="GO" id="GO:0016020">
    <property type="term" value="C:membrane"/>
    <property type="evidence" value="ECO:0007669"/>
    <property type="project" value="UniProtKB-SubCell"/>
</dbReference>
<evidence type="ECO:0000256" key="2">
    <source>
        <dbReference type="ARBA" id="ARBA00004240"/>
    </source>
</evidence>
<dbReference type="InterPro" id="IPR029058">
    <property type="entry name" value="AB_hydrolase_fold"/>
</dbReference>
<protein>
    <submittedName>
        <fullName evidence="8">Uncharacterized protein</fullName>
    </submittedName>
</protein>
<keyword evidence="4" id="KW-0256">Endoplasmic reticulum</keyword>
<dbReference type="PROSITE" id="PS50005">
    <property type="entry name" value="TPR"/>
    <property type="match status" value="1"/>
</dbReference>
<dbReference type="InterPro" id="IPR052374">
    <property type="entry name" value="SERAC1"/>
</dbReference>
<proteinExistence type="predicted"/>
<keyword evidence="5" id="KW-0496">Mitochondrion</keyword>
<dbReference type="InterPro" id="IPR011990">
    <property type="entry name" value="TPR-like_helical_dom_sf"/>
</dbReference>
<evidence type="ECO:0000256" key="7">
    <source>
        <dbReference type="PROSITE-ProRule" id="PRU00339"/>
    </source>
</evidence>
<dbReference type="GO" id="GO:0005739">
    <property type="term" value="C:mitochondrion"/>
    <property type="evidence" value="ECO:0007669"/>
    <property type="project" value="UniProtKB-SubCell"/>
</dbReference>
<dbReference type="GO" id="GO:0043531">
    <property type="term" value="F:ADP binding"/>
    <property type="evidence" value="ECO:0007669"/>
    <property type="project" value="InterPro"/>
</dbReference>
<dbReference type="Pfam" id="PF13374">
    <property type="entry name" value="TPR_10"/>
    <property type="match status" value="1"/>
</dbReference>
<dbReference type="GO" id="GO:0005783">
    <property type="term" value="C:endoplasmic reticulum"/>
    <property type="evidence" value="ECO:0007669"/>
    <property type="project" value="UniProtKB-SubCell"/>
</dbReference>
<dbReference type="Gene3D" id="3.40.50.1820">
    <property type="entry name" value="alpha/beta hydrolase"/>
    <property type="match status" value="1"/>
</dbReference>
<dbReference type="Proteomes" id="UP000799424">
    <property type="component" value="Unassembled WGS sequence"/>
</dbReference>
<evidence type="ECO:0000313" key="9">
    <source>
        <dbReference type="Proteomes" id="UP000799424"/>
    </source>
</evidence>
<evidence type="ECO:0000256" key="3">
    <source>
        <dbReference type="ARBA" id="ARBA00004370"/>
    </source>
</evidence>
<reference evidence="8" key="1">
    <citation type="journal article" date="2020" name="Stud. Mycol.">
        <title>101 Dothideomycetes genomes: a test case for predicting lifestyles and emergence of pathogens.</title>
        <authorList>
            <person name="Haridas S."/>
            <person name="Albert R."/>
            <person name="Binder M."/>
            <person name="Bloem J."/>
            <person name="Labutti K."/>
            <person name="Salamov A."/>
            <person name="Andreopoulos B."/>
            <person name="Baker S."/>
            <person name="Barry K."/>
            <person name="Bills G."/>
            <person name="Bluhm B."/>
            <person name="Cannon C."/>
            <person name="Castanera R."/>
            <person name="Culley D."/>
            <person name="Daum C."/>
            <person name="Ezra D."/>
            <person name="Gonzalez J."/>
            <person name="Henrissat B."/>
            <person name="Kuo A."/>
            <person name="Liang C."/>
            <person name="Lipzen A."/>
            <person name="Lutzoni F."/>
            <person name="Magnuson J."/>
            <person name="Mondo S."/>
            <person name="Nolan M."/>
            <person name="Ohm R."/>
            <person name="Pangilinan J."/>
            <person name="Park H.-J."/>
            <person name="Ramirez L."/>
            <person name="Alfaro M."/>
            <person name="Sun H."/>
            <person name="Tritt A."/>
            <person name="Yoshinaga Y."/>
            <person name="Zwiers L.-H."/>
            <person name="Turgeon B."/>
            <person name="Goodwin S."/>
            <person name="Spatafora J."/>
            <person name="Crous P."/>
            <person name="Grigoriev I."/>
        </authorList>
    </citation>
    <scope>NUCLEOTIDE SEQUENCE</scope>
    <source>
        <strain evidence="8">CBS 113818</strain>
    </source>
</reference>
<dbReference type="SUPFAM" id="SSF52540">
    <property type="entry name" value="P-loop containing nucleoside triphosphate hydrolases"/>
    <property type="match status" value="1"/>
</dbReference>
<dbReference type="EMBL" id="MU006238">
    <property type="protein sequence ID" value="KAF2821047.1"/>
    <property type="molecule type" value="Genomic_DNA"/>
</dbReference>
<keyword evidence="7" id="KW-0802">TPR repeat</keyword>
<name>A0A6A6ZLC4_9PLEO</name>
<dbReference type="InterPro" id="IPR027417">
    <property type="entry name" value="P-loop_NTPase"/>
</dbReference>
<dbReference type="OrthoDB" id="674604at2759"/>
<keyword evidence="6" id="KW-0472">Membrane</keyword>
<dbReference type="SUPFAM" id="SSF48452">
    <property type="entry name" value="TPR-like"/>
    <property type="match status" value="1"/>
</dbReference>
<evidence type="ECO:0000256" key="4">
    <source>
        <dbReference type="ARBA" id="ARBA00022824"/>
    </source>
</evidence>
<dbReference type="PANTHER" id="PTHR48182">
    <property type="entry name" value="PROTEIN SERAC1"/>
    <property type="match status" value="1"/>
</dbReference>
<dbReference type="InterPro" id="IPR019734">
    <property type="entry name" value="TPR_rpt"/>
</dbReference>
<evidence type="ECO:0000256" key="5">
    <source>
        <dbReference type="ARBA" id="ARBA00023128"/>
    </source>
</evidence>
<evidence type="ECO:0000256" key="1">
    <source>
        <dbReference type="ARBA" id="ARBA00004173"/>
    </source>
</evidence>
<gene>
    <name evidence="8" type="ORF">CC86DRAFT_359649</name>
</gene>
<dbReference type="AlphaFoldDB" id="A0A6A6ZLC4"/>
<evidence type="ECO:0000256" key="6">
    <source>
        <dbReference type="ARBA" id="ARBA00023136"/>
    </source>
</evidence>
<organism evidence="8 9">
    <name type="scientific">Ophiobolus disseminans</name>
    <dbReference type="NCBI Taxonomy" id="1469910"/>
    <lineage>
        <taxon>Eukaryota</taxon>
        <taxon>Fungi</taxon>
        <taxon>Dikarya</taxon>
        <taxon>Ascomycota</taxon>
        <taxon>Pezizomycotina</taxon>
        <taxon>Dothideomycetes</taxon>
        <taxon>Pleosporomycetidae</taxon>
        <taxon>Pleosporales</taxon>
        <taxon>Pleosporineae</taxon>
        <taxon>Phaeosphaeriaceae</taxon>
        <taxon>Ophiobolus</taxon>
    </lineage>
</organism>
<dbReference type="PANTHER" id="PTHR48182:SF2">
    <property type="entry name" value="PROTEIN SERAC1"/>
    <property type="match status" value="1"/>
</dbReference>